<dbReference type="RefSeq" id="WP_206087358.1">
    <property type="nucleotide sequence ID" value="NZ_CP065053.1"/>
</dbReference>
<organism evidence="1 2">
    <name type="scientific">Massilia antarctica</name>
    <dbReference type="NCBI Taxonomy" id="2765360"/>
    <lineage>
        <taxon>Bacteria</taxon>
        <taxon>Pseudomonadati</taxon>
        <taxon>Pseudomonadota</taxon>
        <taxon>Betaproteobacteria</taxon>
        <taxon>Burkholderiales</taxon>
        <taxon>Oxalobacteraceae</taxon>
        <taxon>Telluria group</taxon>
        <taxon>Massilia</taxon>
    </lineage>
</organism>
<protein>
    <recommendedName>
        <fullName evidence="3">Phasin family protein</fullName>
    </recommendedName>
</protein>
<accession>A0AA48W6P1</accession>
<dbReference type="Proteomes" id="UP000662888">
    <property type="component" value="Chromosome"/>
</dbReference>
<reference evidence="1 2" key="1">
    <citation type="submission" date="2020-11" db="EMBL/GenBank/DDBJ databases">
        <authorList>
            <person name="Sun Q."/>
        </authorList>
    </citation>
    <scope>NUCLEOTIDE SEQUENCE [LARGE SCALE GENOMIC DNA]</scope>
    <source>
        <strain evidence="1 2">P8398</strain>
    </source>
</reference>
<evidence type="ECO:0000313" key="1">
    <source>
        <dbReference type="EMBL" id="QPI47681.1"/>
    </source>
</evidence>
<evidence type="ECO:0000313" key="2">
    <source>
        <dbReference type="Proteomes" id="UP000662888"/>
    </source>
</evidence>
<sequence>MGQSRLPASCHRCHPSSTALSQPVPHLVVCTHFNQVALLILESIMAVALDEIKNAAKTTLQSSANRYGRSAVEYGHALLDFGSGSTGVGDVAKAAVELALRGAMGAVEDSVRFGTAYVNWAYALVGIGHPLPAACGAPCATAPQANAPAAAAAAEGGPAASAAKKK</sequence>
<dbReference type="EMBL" id="CP065053">
    <property type="protein sequence ID" value="QPI47681.1"/>
    <property type="molecule type" value="Genomic_DNA"/>
</dbReference>
<name>A0AA48W6P1_9BURK</name>
<gene>
    <name evidence="1" type="ORF">IV454_19045</name>
</gene>
<proteinExistence type="predicted"/>
<evidence type="ECO:0008006" key="3">
    <source>
        <dbReference type="Google" id="ProtNLM"/>
    </source>
</evidence>
<keyword evidence="2" id="KW-1185">Reference proteome</keyword>